<proteinExistence type="predicted"/>
<accession>E0Y273</accession>
<sequence length="52" mass="6100">MMTSLWLYSQLVIPIFIPNRTSRHWTACAPRHGWTVYGGQLHGIWSYCVRAH</sequence>
<name>E0Y273_9PROT</name>
<protein>
    <submittedName>
        <fullName evidence="1">Uncharacterized protein</fullName>
    </submittedName>
</protein>
<dbReference type="AlphaFoldDB" id="E0Y273"/>
<reference evidence="1" key="1">
    <citation type="journal article" date="2011" name="Environ. Microbiol.">
        <title>Time-series analyses of Monterey Bay coastal microbial picoplankton using a 'genome proxy' microarray.</title>
        <authorList>
            <person name="Rich V.I."/>
            <person name="Pham V.D."/>
            <person name="Eppley J."/>
            <person name="Shi Y."/>
            <person name="DeLong E.F."/>
        </authorList>
    </citation>
    <scope>NUCLEOTIDE SEQUENCE</scope>
</reference>
<organism evidence="1">
    <name type="scientific">uncultured alpha proteobacterium EF100_102A06</name>
    <dbReference type="NCBI Taxonomy" id="710799"/>
    <lineage>
        <taxon>Bacteria</taxon>
        <taxon>Pseudomonadati</taxon>
        <taxon>Pseudomonadota</taxon>
        <taxon>Alphaproteobacteria</taxon>
        <taxon>environmental samples</taxon>
    </lineage>
</organism>
<dbReference type="EMBL" id="GU474947">
    <property type="protein sequence ID" value="ADI20764.1"/>
    <property type="molecule type" value="Genomic_DNA"/>
</dbReference>
<evidence type="ECO:0000313" key="1">
    <source>
        <dbReference type="EMBL" id="ADI20764.1"/>
    </source>
</evidence>